<keyword evidence="2" id="KW-0472">Membrane</keyword>
<dbReference type="EMBL" id="KK784928">
    <property type="protein sequence ID" value="KDO61126.1"/>
    <property type="molecule type" value="Genomic_DNA"/>
</dbReference>
<dbReference type="AlphaFoldDB" id="A0A067FD46"/>
<dbReference type="InterPro" id="IPR029058">
    <property type="entry name" value="AB_hydrolase_fold"/>
</dbReference>
<reference evidence="4 5" key="1">
    <citation type="submission" date="2014-04" db="EMBL/GenBank/DDBJ databases">
        <authorList>
            <consortium name="International Citrus Genome Consortium"/>
            <person name="Gmitter F."/>
            <person name="Chen C."/>
            <person name="Farmerie W."/>
            <person name="Harkins T."/>
            <person name="Desany B."/>
            <person name="Mohiuddin M."/>
            <person name="Kodira C."/>
            <person name="Borodovsky M."/>
            <person name="Lomsadze A."/>
            <person name="Burns P."/>
            <person name="Jenkins J."/>
            <person name="Prochnik S."/>
            <person name="Shu S."/>
            <person name="Chapman J."/>
            <person name="Pitluck S."/>
            <person name="Schmutz J."/>
            <person name="Rokhsar D."/>
        </authorList>
    </citation>
    <scope>NUCLEOTIDE SEQUENCE</scope>
</reference>
<organism evidence="4 5">
    <name type="scientific">Citrus sinensis</name>
    <name type="common">Sweet orange</name>
    <name type="synonym">Citrus aurantium var. sinensis</name>
    <dbReference type="NCBI Taxonomy" id="2711"/>
    <lineage>
        <taxon>Eukaryota</taxon>
        <taxon>Viridiplantae</taxon>
        <taxon>Streptophyta</taxon>
        <taxon>Embryophyta</taxon>
        <taxon>Tracheophyta</taxon>
        <taxon>Spermatophyta</taxon>
        <taxon>Magnoliopsida</taxon>
        <taxon>eudicotyledons</taxon>
        <taxon>Gunneridae</taxon>
        <taxon>Pentapetalae</taxon>
        <taxon>rosids</taxon>
        <taxon>malvids</taxon>
        <taxon>Sapindales</taxon>
        <taxon>Rutaceae</taxon>
        <taxon>Aurantioideae</taxon>
        <taxon>Citrus</taxon>
    </lineage>
</organism>
<keyword evidence="5" id="KW-1185">Reference proteome</keyword>
<sequence>MAGGVNRKISAASARAHTRRGKQSSSKIPSGIVTAMLAVLIVGISALAYQVIQPPPPKTCGSPGGPAVTAPRIKLRDGRHLAYKEHGVPKDNAKYKIFFVHGFDSCRHDSAVANFLSPEVIEDLGVYIVSYDRAGYGESDPNPNRTVKSDALDIEELADQLGVGSKFYVIGYSMGGHPIWGCLKYIPHRLAGAGLLAPVVNYWWPGFPANLSKEAYYQQLPQDQWAVRVAHYIPWLTYWWNTQKWFLPSAVIAHRMDIFSRQDVEVLSKWSPEENNYMGWFYTDYRYQFSRNNFVTIFCLTASGTSKAARRI</sequence>
<accession>A0A067FD46</accession>
<dbReference type="PANTHER" id="PTHR45763:SF51">
    <property type="entry name" value="ALPHA_BETA-HYDROLASES SUPERFAMILY PROTEIN"/>
    <property type="match status" value="1"/>
</dbReference>
<dbReference type="Gene3D" id="3.40.50.1820">
    <property type="entry name" value="alpha/beta hydrolase"/>
    <property type="match status" value="1"/>
</dbReference>
<evidence type="ECO:0000313" key="4">
    <source>
        <dbReference type="EMBL" id="KDO61126.1"/>
    </source>
</evidence>
<proteinExistence type="predicted"/>
<dbReference type="PANTHER" id="PTHR45763">
    <property type="entry name" value="HYDROLASE, ALPHA/BETA FOLD FAMILY PROTEIN, EXPRESSED-RELATED"/>
    <property type="match status" value="1"/>
</dbReference>
<evidence type="ECO:0000256" key="2">
    <source>
        <dbReference type="SAM" id="Phobius"/>
    </source>
</evidence>
<evidence type="ECO:0000256" key="1">
    <source>
        <dbReference type="SAM" id="MobiDB-lite"/>
    </source>
</evidence>
<evidence type="ECO:0000313" key="5">
    <source>
        <dbReference type="Proteomes" id="UP000027120"/>
    </source>
</evidence>
<name>A0A067FD46_CITSI</name>
<dbReference type="SMR" id="A0A067FD46"/>
<dbReference type="FunFam" id="3.40.50.1820:FF:000270">
    <property type="entry name" value="Alpha/beta-Hydrolases superfamily protein"/>
    <property type="match status" value="1"/>
</dbReference>
<feature type="region of interest" description="Disordered" evidence="1">
    <location>
        <begin position="1"/>
        <end position="26"/>
    </location>
</feature>
<protein>
    <recommendedName>
        <fullName evidence="3">AB hydrolase-1 domain-containing protein</fullName>
    </recommendedName>
</protein>
<keyword evidence="2" id="KW-0812">Transmembrane</keyword>
<feature type="transmembrane region" description="Helical" evidence="2">
    <location>
        <begin position="28"/>
        <end position="52"/>
    </location>
</feature>
<evidence type="ECO:0000259" key="3">
    <source>
        <dbReference type="Pfam" id="PF12697"/>
    </source>
</evidence>
<keyword evidence="2" id="KW-1133">Transmembrane helix</keyword>
<feature type="domain" description="AB hydrolase-1" evidence="3">
    <location>
        <begin position="97"/>
        <end position="238"/>
    </location>
</feature>
<dbReference type="SUPFAM" id="SSF53474">
    <property type="entry name" value="alpha/beta-Hydrolases"/>
    <property type="match status" value="1"/>
</dbReference>
<dbReference type="InterPro" id="IPR000073">
    <property type="entry name" value="AB_hydrolase_1"/>
</dbReference>
<gene>
    <name evidence="4" type="ORF">CISIN_1g016533mg</name>
</gene>
<dbReference type="Pfam" id="PF12697">
    <property type="entry name" value="Abhydrolase_6"/>
    <property type="match status" value="1"/>
</dbReference>
<dbReference type="Proteomes" id="UP000027120">
    <property type="component" value="Unassembled WGS sequence"/>
</dbReference>